<organism evidence="1 2">
    <name type="scientific">Metapseudomonas resinovorans</name>
    <name type="common">Pseudomonas resinovorans</name>
    <dbReference type="NCBI Taxonomy" id="53412"/>
    <lineage>
        <taxon>Bacteria</taxon>
        <taxon>Pseudomonadati</taxon>
        <taxon>Pseudomonadota</taxon>
        <taxon>Gammaproteobacteria</taxon>
        <taxon>Pseudomonadales</taxon>
        <taxon>Pseudomonadaceae</taxon>
        <taxon>Metapseudomonas</taxon>
    </lineage>
</organism>
<evidence type="ECO:0000313" key="1">
    <source>
        <dbReference type="EMBL" id="MDA8482888.1"/>
    </source>
</evidence>
<dbReference type="PANTHER" id="PTHR37941">
    <property type="entry name" value="FUMARASE E-RELATED"/>
    <property type="match status" value="1"/>
</dbReference>
<dbReference type="SUPFAM" id="SSF158668">
    <property type="entry name" value="MtlR-like"/>
    <property type="match status" value="1"/>
</dbReference>
<dbReference type="EMBL" id="JANEWF010000004">
    <property type="protein sequence ID" value="MDA8482888.1"/>
    <property type="molecule type" value="Genomic_DNA"/>
</dbReference>
<accession>A0ABT4Y227</accession>
<evidence type="ECO:0000313" key="2">
    <source>
        <dbReference type="Proteomes" id="UP001211689"/>
    </source>
</evidence>
<dbReference type="Pfam" id="PF05068">
    <property type="entry name" value="MtlR"/>
    <property type="match status" value="1"/>
</dbReference>
<dbReference type="InterPro" id="IPR007761">
    <property type="entry name" value="MtlR-like"/>
</dbReference>
<protein>
    <submittedName>
        <fullName evidence="1">MltR family transcriptional regulator</fullName>
    </submittedName>
</protein>
<comment type="caution">
    <text evidence="1">The sequence shown here is derived from an EMBL/GenBank/DDBJ whole genome shotgun (WGS) entry which is preliminary data.</text>
</comment>
<dbReference type="Proteomes" id="UP001211689">
    <property type="component" value="Unassembled WGS sequence"/>
</dbReference>
<dbReference type="InterPro" id="IPR038026">
    <property type="entry name" value="MtlR-like_sf"/>
</dbReference>
<gene>
    <name evidence="1" type="ORF">NNO07_07390</name>
</gene>
<keyword evidence="2" id="KW-1185">Reference proteome</keyword>
<dbReference type="Gene3D" id="1.20.120.330">
    <property type="entry name" value="Nucleotidyltransferases domain 2"/>
    <property type="match status" value="1"/>
</dbReference>
<name>A0ABT4Y227_METRE</name>
<dbReference type="RefSeq" id="WP_271470393.1">
    <property type="nucleotide sequence ID" value="NZ_JANEWF010000004.1"/>
</dbReference>
<proteinExistence type="predicted"/>
<sequence>MELDIAYESDRGCIIVAAALIDQVLEEAIRTHIRKFLVSKSVEKSLFDMSGPISNFSSKILICRSFGIIDQITYEDLMILRKLRNSFAHGTEEASFTAEATKQKIRSMHFVKKAMAEHNIKRYDIAGEKKVLGTKERAIQQWELQAKGYLLYDKSMFCIAVKDIHIHILKLQLENFANTIKSTLHEEAMKNINTQP</sequence>
<reference evidence="1 2" key="1">
    <citation type="submission" date="2022-07" db="EMBL/GenBank/DDBJ databases">
        <title>Genome Analysis of Selected Gammaproteobacteria from Nigerian Food snails.</title>
        <authorList>
            <person name="Okafor A.C."/>
        </authorList>
    </citation>
    <scope>NUCLEOTIDE SEQUENCE [LARGE SCALE GENOMIC DNA]</scope>
    <source>
        <strain evidence="1 2">Awg 2</strain>
    </source>
</reference>
<dbReference type="PANTHER" id="PTHR37941:SF1">
    <property type="entry name" value="FUMARASE E-RELATED"/>
    <property type="match status" value="1"/>
</dbReference>